<dbReference type="PANTHER" id="PTHR30481">
    <property type="entry name" value="DNA ADENINE METHYLASE"/>
    <property type="match status" value="1"/>
</dbReference>
<gene>
    <name evidence="4" type="ORF">BKH13_01970</name>
</gene>
<accession>A0ABX3F3V4</accession>
<keyword evidence="3" id="KW-0949">S-adenosyl-L-methionine</keyword>
<keyword evidence="2" id="KW-0808">Transferase</keyword>
<evidence type="ECO:0000313" key="4">
    <source>
        <dbReference type="EMBL" id="OLO85486.1"/>
    </source>
</evidence>
<protein>
    <submittedName>
        <fullName evidence="4">DNA methyltransferase</fullName>
    </submittedName>
</protein>
<comment type="caution">
    <text evidence="4">The sequence shown here is derived from an EMBL/GenBank/DDBJ whole genome shotgun (WGS) entry which is preliminary data.</text>
</comment>
<organism evidence="4 5">
    <name type="scientific">Actinomyces naeslundii</name>
    <dbReference type="NCBI Taxonomy" id="1655"/>
    <lineage>
        <taxon>Bacteria</taxon>
        <taxon>Bacillati</taxon>
        <taxon>Actinomycetota</taxon>
        <taxon>Actinomycetes</taxon>
        <taxon>Actinomycetales</taxon>
        <taxon>Actinomycetaceae</taxon>
        <taxon>Actinomyces</taxon>
    </lineage>
</organism>
<dbReference type="InterPro" id="IPR012327">
    <property type="entry name" value="MeTrfase_D12"/>
</dbReference>
<dbReference type="RefSeq" id="WP_075409632.1">
    <property type="nucleotide sequence ID" value="NZ_JAPWCK010000002.1"/>
</dbReference>
<dbReference type="Gene3D" id="3.40.50.150">
    <property type="entry name" value="Vaccinia Virus protein VP39"/>
    <property type="match status" value="2"/>
</dbReference>
<reference evidence="4 5" key="1">
    <citation type="submission" date="2016-12" db="EMBL/GenBank/DDBJ databases">
        <title>Genomic comparison of strains in the 'Actinomyces naeslundii' group.</title>
        <authorList>
            <person name="Mughal S.R."/>
            <person name="Do T."/>
            <person name="Gilbert S.C."/>
            <person name="Witherden E.A."/>
            <person name="Didelot X."/>
            <person name="Beighton D."/>
        </authorList>
    </citation>
    <scope>NUCLEOTIDE SEQUENCE [LARGE SCALE GENOMIC DNA]</scope>
    <source>
        <strain evidence="4 5">WE6B-3</strain>
    </source>
</reference>
<evidence type="ECO:0000256" key="3">
    <source>
        <dbReference type="ARBA" id="ARBA00022691"/>
    </source>
</evidence>
<proteinExistence type="predicted"/>
<dbReference type="Proteomes" id="UP000186781">
    <property type="component" value="Unassembled WGS sequence"/>
</dbReference>
<dbReference type="Pfam" id="PF02086">
    <property type="entry name" value="MethyltransfD12"/>
    <property type="match status" value="1"/>
</dbReference>
<evidence type="ECO:0000256" key="2">
    <source>
        <dbReference type="ARBA" id="ARBA00022679"/>
    </source>
</evidence>
<dbReference type="GO" id="GO:0032259">
    <property type="term" value="P:methylation"/>
    <property type="evidence" value="ECO:0007669"/>
    <property type="project" value="UniProtKB-KW"/>
</dbReference>
<dbReference type="PRINTS" id="PR00505">
    <property type="entry name" value="D12N6MTFRASE"/>
</dbReference>
<dbReference type="EMBL" id="MSKX01000007">
    <property type="protein sequence ID" value="OLO85486.1"/>
    <property type="molecule type" value="Genomic_DNA"/>
</dbReference>
<name>A0ABX3F3V4_ACTNA</name>
<dbReference type="PIRSF" id="PIRSF000398">
    <property type="entry name" value="M_m6A_EcoRV"/>
    <property type="match status" value="1"/>
</dbReference>
<dbReference type="GO" id="GO:0008168">
    <property type="term" value="F:methyltransferase activity"/>
    <property type="evidence" value="ECO:0007669"/>
    <property type="project" value="UniProtKB-KW"/>
</dbReference>
<dbReference type="PANTHER" id="PTHR30481:SF2">
    <property type="entry name" value="SITE-SPECIFIC DNA-METHYLTRANSFERASE (ADENINE-SPECIFIC)"/>
    <property type="match status" value="1"/>
</dbReference>
<evidence type="ECO:0000313" key="5">
    <source>
        <dbReference type="Proteomes" id="UP000186781"/>
    </source>
</evidence>
<sequence length="295" mass="32603">MRYLSPLRYPGGKARLAPFFTRLIRAQVPAPTHYAEPYAGGAGAALRLLTDGVVDHIHINDINAGIAAFWRTITTPDGAEAFSQLINNTPVTIDQWHHQRTVYQAGEADDLTLGFATFYLNRTNRSGILDARPIGGLDQTGKWKIDARYNKPALIERVKHVATLGHRIHVTQLDGLDFLTTMETHATDVLVYADPPYVEQGGSLYLHAFNANDHQALADKLLTATYPWLLTYDDQEIIWASLYNAARCARFNIAHTAAIQYIGKETIVYGPTLSVPTGLEITPGVHAIWIDVTAS</sequence>
<dbReference type="SUPFAM" id="SSF53335">
    <property type="entry name" value="S-adenosyl-L-methionine-dependent methyltransferases"/>
    <property type="match status" value="1"/>
</dbReference>
<dbReference type="InterPro" id="IPR012263">
    <property type="entry name" value="M_m6A_EcoRV"/>
</dbReference>
<keyword evidence="5" id="KW-1185">Reference proteome</keyword>
<dbReference type="InterPro" id="IPR029063">
    <property type="entry name" value="SAM-dependent_MTases_sf"/>
</dbReference>
<evidence type="ECO:0000256" key="1">
    <source>
        <dbReference type="ARBA" id="ARBA00022603"/>
    </source>
</evidence>
<keyword evidence="1 4" id="KW-0489">Methyltransferase</keyword>